<dbReference type="GO" id="GO:0004619">
    <property type="term" value="F:phosphoglycerate mutase activity"/>
    <property type="evidence" value="ECO:0007669"/>
    <property type="project" value="UniProtKB-EC"/>
</dbReference>
<dbReference type="EC" id="5.4.2.12" evidence="2"/>
<dbReference type="InterPro" id="IPR013078">
    <property type="entry name" value="His_Pase_superF_clade-1"/>
</dbReference>
<dbReference type="InterPro" id="IPR050275">
    <property type="entry name" value="PGM_Phosphatase"/>
</dbReference>
<dbReference type="PANTHER" id="PTHR48100:SF15">
    <property type="entry name" value="SEDOHEPTULOSE 1,7-BISPHOSPHATASE"/>
    <property type="match status" value="1"/>
</dbReference>
<dbReference type="InterPro" id="IPR029033">
    <property type="entry name" value="His_PPase_superfam"/>
</dbReference>
<organism evidence="2 3">
    <name type="scientific">Rhodococcoides corynebacterioides</name>
    <dbReference type="NCBI Taxonomy" id="53972"/>
    <lineage>
        <taxon>Bacteria</taxon>
        <taxon>Bacillati</taxon>
        <taxon>Actinomycetota</taxon>
        <taxon>Actinomycetes</taxon>
        <taxon>Mycobacteriales</taxon>
        <taxon>Nocardiaceae</taxon>
        <taxon>Rhodococcoides</taxon>
    </lineage>
</organism>
<accession>A0ABS2KQR4</accession>
<dbReference type="Gene3D" id="3.40.50.1240">
    <property type="entry name" value="Phosphoglycerate mutase-like"/>
    <property type="match status" value="1"/>
</dbReference>
<dbReference type="Pfam" id="PF00300">
    <property type="entry name" value="His_Phos_1"/>
    <property type="match status" value="1"/>
</dbReference>
<protein>
    <submittedName>
        <fullName evidence="2">Phosphoglycerate mutase</fullName>
        <ecNumber evidence="2">5.4.2.12</ecNumber>
    </submittedName>
</protein>
<dbReference type="Proteomes" id="UP000703038">
    <property type="component" value="Unassembled WGS sequence"/>
</dbReference>
<sequence length="219" mass="23760">MADPDPRDPAPASSGASGTSPRRSDARLVLIRHGQTEWAASGRHTGRTDIALTADGEDQARAAGDRIAALGLERPLVVSSPRSRALRTAELAGLTVDRVWDALVEWDYGDYEGLTTPQIRETAPHWTVWTHPSPSGETIDAVSARADLVLSVVVPTLAERDVVLVGHGHFSRSVIARWVEQPVTEGKRFALAPAGFTVLGYEHEYRQIHTHNVDPRLGS</sequence>
<feature type="region of interest" description="Disordered" evidence="1">
    <location>
        <begin position="1"/>
        <end position="24"/>
    </location>
</feature>
<comment type="caution">
    <text evidence="2">The sequence shown here is derived from an EMBL/GenBank/DDBJ whole genome shotgun (WGS) entry which is preliminary data.</text>
</comment>
<proteinExistence type="predicted"/>
<evidence type="ECO:0000313" key="3">
    <source>
        <dbReference type="Proteomes" id="UP000703038"/>
    </source>
</evidence>
<reference evidence="2 3" key="1">
    <citation type="submission" date="2021-01" db="EMBL/GenBank/DDBJ databases">
        <title>Genomics of switchgrass bacterial isolates.</title>
        <authorList>
            <person name="Shade A."/>
        </authorList>
    </citation>
    <scope>NUCLEOTIDE SEQUENCE [LARGE SCALE GENOMIC DNA]</scope>
    <source>
        <strain evidence="2 3">PvP111</strain>
    </source>
</reference>
<dbReference type="NCBIfam" id="NF009993">
    <property type="entry name" value="PRK13462.1"/>
    <property type="match status" value="1"/>
</dbReference>
<evidence type="ECO:0000313" key="2">
    <source>
        <dbReference type="EMBL" id="MBM7414314.1"/>
    </source>
</evidence>
<dbReference type="PANTHER" id="PTHR48100">
    <property type="entry name" value="BROAD-SPECIFICITY PHOSPHATASE YOR283W-RELATED"/>
    <property type="match status" value="1"/>
</dbReference>
<dbReference type="SUPFAM" id="SSF53254">
    <property type="entry name" value="Phosphoglycerate mutase-like"/>
    <property type="match status" value="1"/>
</dbReference>
<dbReference type="EMBL" id="JAFBBK010000001">
    <property type="protein sequence ID" value="MBM7414314.1"/>
    <property type="molecule type" value="Genomic_DNA"/>
</dbReference>
<dbReference type="CDD" id="cd07067">
    <property type="entry name" value="HP_PGM_like"/>
    <property type="match status" value="1"/>
</dbReference>
<evidence type="ECO:0000256" key="1">
    <source>
        <dbReference type="SAM" id="MobiDB-lite"/>
    </source>
</evidence>
<dbReference type="RefSeq" id="WP_204867092.1">
    <property type="nucleotide sequence ID" value="NZ_JAFBBK010000001.1"/>
</dbReference>
<keyword evidence="3" id="KW-1185">Reference proteome</keyword>
<feature type="compositionally biased region" description="Low complexity" evidence="1">
    <location>
        <begin position="10"/>
        <end position="21"/>
    </location>
</feature>
<gene>
    <name evidence="2" type="ORF">JOE42_001047</name>
</gene>
<dbReference type="SMART" id="SM00855">
    <property type="entry name" value="PGAM"/>
    <property type="match status" value="1"/>
</dbReference>
<keyword evidence="2" id="KW-0413">Isomerase</keyword>
<name>A0ABS2KQR4_9NOCA</name>